<evidence type="ECO:0000313" key="1">
    <source>
        <dbReference type="EMBL" id="MEJ6348795.1"/>
    </source>
</evidence>
<dbReference type="NCBIfam" id="TIGR01637">
    <property type="entry name" value="phage_arpU"/>
    <property type="match status" value="1"/>
</dbReference>
<reference evidence="1 2" key="1">
    <citation type="submission" date="2023-10" db="EMBL/GenBank/DDBJ databases">
        <title>Holzapfeliella saturejae sp. nov. isolated from Satureja montana flowers.</title>
        <authorList>
            <person name="Alcantara C."/>
            <person name="Zuniga M."/>
            <person name="Landete J.M."/>
            <person name="Monedero V."/>
        </authorList>
    </citation>
    <scope>NUCLEOTIDE SEQUENCE [LARGE SCALE GENOMIC DNA]</scope>
    <source>
        <strain evidence="1 2">He02</strain>
    </source>
</reference>
<comment type="caution">
    <text evidence="1">The sequence shown here is derived from an EMBL/GenBank/DDBJ whole genome shotgun (WGS) entry which is preliminary data.</text>
</comment>
<keyword evidence="2" id="KW-1185">Reference proteome</keyword>
<dbReference type="InterPro" id="IPR006524">
    <property type="entry name" value="ArpU-like"/>
</dbReference>
<accession>A0ABU8SIC3</accession>
<name>A0ABU8SIC3_9LACO</name>
<sequence>MIKEVELVAGTDLTATKAKTKKFLGNYDAFRLLVSSSFQPKVTQTYSVELTDFSGGEKGNPLDSFIIKQEAAKEKLDKMFRVLNSLESDHRVLLVSKYIDKKYRYDFEIMNFMGVSESRYYEILGDALIAFAFGYGKDLVVEVEE</sequence>
<dbReference type="EMBL" id="JAWMWG010000003">
    <property type="protein sequence ID" value="MEJ6348795.1"/>
    <property type="molecule type" value="Genomic_DNA"/>
</dbReference>
<gene>
    <name evidence="1" type="ORF">R4Y45_06140</name>
</gene>
<evidence type="ECO:0000313" key="2">
    <source>
        <dbReference type="Proteomes" id="UP001377804"/>
    </source>
</evidence>
<dbReference type="RefSeq" id="WP_339970298.1">
    <property type="nucleotide sequence ID" value="NZ_JAWMWG010000003.1"/>
</dbReference>
<organism evidence="1 2">
    <name type="scientific">Holzapfeliella saturejae</name>
    <dbReference type="NCBI Taxonomy" id="3082953"/>
    <lineage>
        <taxon>Bacteria</taxon>
        <taxon>Bacillati</taxon>
        <taxon>Bacillota</taxon>
        <taxon>Bacilli</taxon>
        <taxon>Lactobacillales</taxon>
        <taxon>Lactobacillaceae</taxon>
        <taxon>Holzapfeliella</taxon>
    </lineage>
</organism>
<protein>
    <submittedName>
        <fullName evidence="1">ArpU family phage packaging/lysis transcriptional regulator</fullName>
    </submittedName>
</protein>
<proteinExistence type="predicted"/>
<dbReference type="Proteomes" id="UP001377804">
    <property type="component" value="Unassembled WGS sequence"/>
</dbReference>